<organism evidence="8 9">
    <name type="scientific">Actinobacillus equuli</name>
    <dbReference type="NCBI Taxonomy" id="718"/>
    <lineage>
        <taxon>Bacteria</taxon>
        <taxon>Pseudomonadati</taxon>
        <taxon>Pseudomonadota</taxon>
        <taxon>Gammaproteobacteria</taxon>
        <taxon>Pasteurellales</taxon>
        <taxon>Pasteurellaceae</taxon>
        <taxon>Actinobacillus</taxon>
    </lineage>
</organism>
<gene>
    <name evidence="8" type="primary">wzz</name>
    <name evidence="8" type="ORF">NCTC8529_01387</name>
</gene>
<evidence type="ECO:0000313" key="8">
    <source>
        <dbReference type="EMBL" id="VEE91527.1"/>
    </source>
</evidence>
<keyword evidence="3 6" id="KW-0812">Transmembrane</keyword>
<dbReference type="RefSeq" id="WP_039198672.1">
    <property type="nucleotide sequence ID" value="NZ_LR134310.1"/>
</dbReference>
<dbReference type="SUPFAM" id="SSF160355">
    <property type="entry name" value="Bacterial polysaccharide co-polymerase-like"/>
    <property type="match status" value="1"/>
</dbReference>
<reference evidence="8 9" key="1">
    <citation type="submission" date="2018-12" db="EMBL/GenBank/DDBJ databases">
        <authorList>
            <consortium name="Pathogen Informatics"/>
        </authorList>
    </citation>
    <scope>NUCLEOTIDE SEQUENCE [LARGE SCALE GENOMIC DNA]</scope>
    <source>
        <strain evidence="8 9">NCTC8529</strain>
    </source>
</reference>
<dbReference type="GO" id="GO:0005886">
    <property type="term" value="C:plasma membrane"/>
    <property type="evidence" value="ECO:0007669"/>
    <property type="project" value="UniProtKB-SubCell"/>
</dbReference>
<dbReference type="GO" id="GO:0004713">
    <property type="term" value="F:protein tyrosine kinase activity"/>
    <property type="evidence" value="ECO:0007669"/>
    <property type="project" value="TreeGrafter"/>
</dbReference>
<dbReference type="EMBL" id="LR134310">
    <property type="protein sequence ID" value="VEE91527.1"/>
    <property type="molecule type" value="Genomic_DNA"/>
</dbReference>
<evidence type="ECO:0000256" key="6">
    <source>
        <dbReference type="SAM" id="Phobius"/>
    </source>
</evidence>
<evidence type="ECO:0000256" key="5">
    <source>
        <dbReference type="ARBA" id="ARBA00023136"/>
    </source>
</evidence>
<accession>A0AAX3FJY4</accession>
<name>A0AAX3FJY4_ACTEU</name>
<feature type="domain" description="Polysaccharide chain length determinant N-terminal" evidence="7">
    <location>
        <begin position="13"/>
        <end position="112"/>
    </location>
</feature>
<feature type="transmembrane region" description="Helical" evidence="6">
    <location>
        <begin position="343"/>
        <end position="367"/>
    </location>
</feature>
<dbReference type="GeneID" id="92744001"/>
<evidence type="ECO:0000256" key="3">
    <source>
        <dbReference type="ARBA" id="ARBA00022692"/>
    </source>
</evidence>
<dbReference type="Pfam" id="PF02706">
    <property type="entry name" value="Wzz"/>
    <property type="match status" value="1"/>
</dbReference>
<keyword evidence="5 6" id="KW-0472">Membrane</keyword>
<evidence type="ECO:0000256" key="2">
    <source>
        <dbReference type="ARBA" id="ARBA00022475"/>
    </source>
</evidence>
<evidence type="ECO:0000256" key="1">
    <source>
        <dbReference type="ARBA" id="ARBA00004651"/>
    </source>
</evidence>
<dbReference type="PANTHER" id="PTHR32309:SF13">
    <property type="entry name" value="FERRIC ENTEROBACTIN TRANSPORT PROTEIN FEPE"/>
    <property type="match status" value="1"/>
</dbReference>
<comment type="subcellular location">
    <subcellularLocation>
        <location evidence="1">Cell membrane</location>
        <topology evidence="1">Multi-pass membrane protein</topology>
    </subcellularLocation>
</comment>
<evidence type="ECO:0000313" key="9">
    <source>
        <dbReference type="Proteomes" id="UP000268529"/>
    </source>
</evidence>
<dbReference type="InterPro" id="IPR003856">
    <property type="entry name" value="LPS_length_determ_N"/>
</dbReference>
<proteinExistence type="predicted"/>
<evidence type="ECO:0000259" key="7">
    <source>
        <dbReference type="Pfam" id="PF02706"/>
    </source>
</evidence>
<dbReference type="Proteomes" id="UP000268529">
    <property type="component" value="Chromosome"/>
</dbReference>
<sequence length="371" mass="42276">MKILEQTKLERDDEVDLIELIRILWARKFTIIFVTLLFTALSAVYAFTAKEKWTSQAEVVSPRVTDISEYLSLRKEYNLIVGSEFNANDVRNELYELFSRYVLSYDEAESFFKTTEAYKKLAEAENEASLQNSVTGFATGLLKVTKPDVKKDPNALGSKITVSYDTAVSSQKMLNDFIQHVSDTSFKFSKNEFIYWVKERIFNLNYEKELIEQNQEIQRKVQVQNLEKALEMAKKAGIKEYSSAFSSTGSVANFAVSDTKIPLSDSKLADGVYLFMLGEKNLQAQLDVIKAREIVYSPRYYQIQEQLSKLNILLPKAEKVTGQAYSYVSSPELPVKRDWPKRFILLIVGAVLGGILGCLVVFAQVVLMRKN</sequence>
<feature type="transmembrane region" description="Helical" evidence="6">
    <location>
        <begin position="29"/>
        <end position="47"/>
    </location>
</feature>
<protein>
    <submittedName>
        <fullName evidence="8">Wzz-like protein</fullName>
    </submittedName>
</protein>
<dbReference type="PANTHER" id="PTHR32309">
    <property type="entry name" value="TYROSINE-PROTEIN KINASE"/>
    <property type="match status" value="1"/>
</dbReference>
<evidence type="ECO:0000256" key="4">
    <source>
        <dbReference type="ARBA" id="ARBA00022989"/>
    </source>
</evidence>
<dbReference type="Gene3D" id="3.30.1890.10">
    <property type="entry name" value="FepE-like"/>
    <property type="match status" value="1"/>
</dbReference>
<keyword evidence="4 6" id="KW-1133">Transmembrane helix</keyword>
<keyword evidence="2" id="KW-1003">Cell membrane</keyword>
<dbReference type="InterPro" id="IPR050445">
    <property type="entry name" value="Bact_polysacc_biosynth/exp"/>
</dbReference>
<dbReference type="AlphaFoldDB" id="A0AAX3FJY4"/>